<dbReference type="Pfam" id="PF18073">
    <property type="entry name" value="Zn_ribbon_LapB"/>
    <property type="match status" value="1"/>
</dbReference>
<keyword evidence="1" id="KW-0479">Metal-binding</keyword>
<dbReference type="RefSeq" id="WP_115307513.1">
    <property type="nucleotide sequence ID" value="NZ_UGJJ01000001.1"/>
</dbReference>
<dbReference type="Proteomes" id="UP000254293">
    <property type="component" value="Unassembled WGS sequence"/>
</dbReference>
<sequence length="390" mass="43720">MENEIPVWWPLLALIPFVCFALGWFAARIDMKTVLKQAKTLPAAFYSALEALVDRNSGKAARELAEAAEAQPQAYGLNLTLAKLYRSRGENDKAAHLLQKLAESPDTVGGKKEAVQFELGLTYQSAGLVDRAEQIFLSLENGNMAKGARERLLNIYQQDRDWEKAVAAAQVLSHDEQTYRFETAQFYCEMAQAALFKSDFAAARAHVRAALDANRKCSRANIILGDIEQKEGRPQAAVEAYTAVEKQNHAYLGMAGERLYDAYDAQNRAAEGLDILIGYMKTFPQLDLLDVVYEKSLLLYGEQKANETIAELVRTKPDLNGVYRLLGVQIAGLSPVLKADADMMRAVVGQHLQKSRVYRCRNCHFKSQAFFWHCPACNKWETFTPNRIEV</sequence>
<protein>
    <submittedName>
        <fullName evidence="4">Tetratricopeptide repeat protein</fullName>
    </submittedName>
</protein>
<organism evidence="4 5">
    <name type="scientific">Kingella potus</name>
    <dbReference type="NCBI Taxonomy" id="265175"/>
    <lineage>
        <taxon>Bacteria</taxon>
        <taxon>Pseudomonadati</taxon>
        <taxon>Pseudomonadota</taxon>
        <taxon>Betaproteobacteria</taxon>
        <taxon>Neisseriales</taxon>
        <taxon>Neisseriaceae</taxon>
        <taxon>Kingella</taxon>
    </lineage>
</organism>
<dbReference type="Pfam" id="PF13432">
    <property type="entry name" value="TPR_16"/>
    <property type="match status" value="1"/>
</dbReference>
<keyword evidence="2" id="KW-1133">Transmembrane helix</keyword>
<name>A0A377QZB9_9NEIS</name>
<gene>
    <name evidence="4" type="ORF">NCTC13336_00406</name>
</gene>
<dbReference type="InterPro" id="IPR041166">
    <property type="entry name" value="Rubredoxin_2"/>
</dbReference>
<evidence type="ECO:0000256" key="2">
    <source>
        <dbReference type="SAM" id="Phobius"/>
    </source>
</evidence>
<feature type="domain" description="LapB rubredoxin metal binding" evidence="3">
    <location>
        <begin position="358"/>
        <end position="385"/>
    </location>
</feature>
<keyword evidence="2" id="KW-0812">Transmembrane</keyword>
<reference evidence="4 5" key="1">
    <citation type="submission" date="2018-06" db="EMBL/GenBank/DDBJ databases">
        <authorList>
            <consortium name="Pathogen Informatics"/>
            <person name="Doyle S."/>
        </authorList>
    </citation>
    <scope>NUCLEOTIDE SEQUENCE [LARGE SCALE GENOMIC DNA]</scope>
    <source>
        <strain evidence="4 5">NCTC13336</strain>
    </source>
</reference>
<keyword evidence="5" id="KW-1185">Reference proteome</keyword>
<dbReference type="Gene3D" id="1.25.40.10">
    <property type="entry name" value="Tetratricopeptide repeat domain"/>
    <property type="match status" value="2"/>
</dbReference>
<dbReference type="GO" id="GO:0046872">
    <property type="term" value="F:metal ion binding"/>
    <property type="evidence" value="ECO:0007669"/>
    <property type="project" value="UniProtKB-KW"/>
</dbReference>
<feature type="transmembrane region" description="Helical" evidence="2">
    <location>
        <begin position="6"/>
        <end position="27"/>
    </location>
</feature>
<accession>A0A377QZB9</accession>
<dbReference type="OrthoDB" id="507476at2"/>
<dbReference type="NCBIfam" id="NF008755">
    <property type="entry name" value="PRK11788.1-3"/>
    <property type="match status" value="1"/>
</dbReference>
<dbReference type="SUPFAM" id="SSF48452">
    <property type="entry name" value="TPR-like"/>
    <property type="match status" value="1"/>
</dbReference>
<evidence type="ECO:0000256" key="1">
    <source>
        <dbReference type="ARBA" id="ARBA00022723"/>
    </source>
</evidence>
<keyword evidence="2" id="KW-0472">Membrane</keyword>
<dbReference type="InterPro" id="IPR011990">
    <property type="entry name" value="TPR-like_helical_dom_sf"/>
</dbReference>
<dbReference type="AlphaFoldDB" id="A0A377QZB9"/>
<evidence type="ECO:0000313" key="4">
    <source>
        <dbReference type="EMBL" id="STR00209.1"/>
    </source>
</evidence>
<dbReference type="EMBL" id="UGJJ01000001">
    <property type="protein sequence ID" value="STR00209.1"/>
    <property type="molecule type" value="Genomic_DNA"/>
</dbReference>
<proteinExistence type="predicted"/>
<evidence type="ECO:0000313" key="5">
    <source>
        <dbReference type="Proteomes" id="UP000254293"/>
    </source>
</evidence>
<evidence type="ECO:0000259" key="3">
    <source>
        <dbReference type="Pfam" id="PF18073"/>
    </source>
</evidence>